<comment type="caution">
    <text evidence="3">The sequence shown here is derived from an EMBL/GenBank/DDBJ whole genome shotgun (WGS) entry which is preliminary data.</text>
</comment>
<sequence length="254" mass="29286">MWKAKIQEELRLKASIFIGLRLKACIFRGLQIFLKGILVNFQVSDVHGVWTWTMACRGPGCGRHRGRRTRLRLELGKSKRGSQNFSDYSHSTSSNSRGMSGENSRDVVSEVVRNVVQRIGRPKRDKKQTTLDHFRMRRPRVDLNEEVIDGEGNIVDGNTIQEVNVNEVENKKTQRTFLPHWTQTHKWAYPIFGPDGKQRAKCTWCSEYGYTNPFAREGSKTMQIQALDKHAESKAHKQAAQRWDLKSHQDVLPI</sequence>
<name>A0A9D4UPZ6_ADICA</name>
<dbReference type="AlphaFoldDB" id="A0A9D4UPZ6"/>
<proteinExistence type="predicted"/>
<dbReference type="Proteomes" id="UP000886520">
    <property type="component" value="Chromosome 13"/>
</dbReference>
<evidence type="ECO:0000313" key="4">
    <source>
        <dbReference type="Proteomes" id="UP000886520"/>
    </source>
</evidence>
<evidence type="ECO:0000313" key="3">
    <source>
        <dbReference type="EMBL" id="KAI5071298.1"/>
    </source>
</evidence>
<organism evidence="3 4">
    <name type="scientific">Adiantum capillus-veneris</name>
    <name type="common">Maidenhair fern</name>
    <dbReference type="NCBI Taxonomy" id="13818"/>
    <lineage>
        <taxon>Eukaryota</taxon>
        <taxon>Viridiplantae</taxon>
        <taxon>Streptophyta</taxon>
        <taxon>Embryophyta</taxon>
        <taxon>Tracheophyta</taxon>
        <taxon>Polypodiopsida</taxon>
        <taxon>Polypodiidae</taxon>
        <taxon>Polypodiales</taxon>
        <taxon>Pteridineae</taxon>
        <taxon>Pteridaceae</taxon>
        <taxon>Vittarioideae</taxon>
        <taxon>Adiantum</taxon>
    </lineage>
</organism>
<evidence type="ECO:0000256" key="1">
    <source>
        <dbReference type="SAM" id="MobiDB-lite"/>
    </source>
</evidence>
<protein>
    <recommendedName>
        <fullName evidence="2">C17orf113 probable zinc finger domain-containing protein</fullName>
    </recommendedName>
</protein>
<evidence type="ECO:0000259" key="2">
    <source>
        <dbReference type="Pfam" id="PF25431"/>
    </source>
</evidence>
<dbReference type="EMBL" id="JABFUD020000013">
    <property type="protein sequence ID" value="KAI5071298.1"/>
    <property type="molecule type" value="Genomic_DNA"/>
</dbReference>
<dbReference type="Pfam" id="PF25431">
    <property type="entry name" value="zf-C17orf113"/>
    <property type="match status" value="1"/>
</dbReference>
<dbReference type="OrthoDB" id="1981051at2759"/>
<keyword evidence="4" id="KW-1185">Reference proteome</keyword>
<reference evidence="3" key="1">
    <citation type="submission" date="2021-01" db="EMBL/GenBank/DDBJ databases">
        <title>Adiantum capillus-veneris genome.</title>
        <authorList>
            <person name="Fang Y."/>
            <person name="Liao Q."/>
        </authorList>
    </citation>
    <scope>NUCLEOTIDE SEQUENCE</scope>
    <source>
        <strain evidence="3">H3</strain>
        <tissue evidence="3">Leaf</tissue>
    </source>
</reference>
<feature type="compositionally biased region" description="Polar residues" evidence="1">
    <location>
        <begin position="81"/>
        <end position="98"/>
    </location>
</feature>
<feature type="region of interest" description="Disordered" evidence="1">
    <location>
        <begin position="78"/>
        <end position="105"/>
    </location>
</feature>
<dbReference type="InterPro" id="IPR057456">
    <property type="entry name" value="Znf_C17orf113"/>
</dbReference>
<feature type="domain" description="C17orf113 probable zinc finger" evidence="2">
    <location>
        <begin position="185"/>
        <end position="245"/>
    </location>
</feature>
<gene>
    <name evidence="3" type="ORF">GOP47_0013549</name>
</gene>
<accession>A0A9D4UPZ6</accession>